<reference evidence="1" key="1">
    <citation type="submission" date="2018-11" db="EMBL/GenBank/DDBJ databases">
        <authorList>
            <consortium name="Pathogen Informatics"/>
        </authorList>
    </citation>
    <scope>NUCLEOTIDE SEQUENCE</scope>
</reference>
<evidence type="ECO:0000313" key="1">
    <source>
        <dbReference type="EMBL" id="VEL10688.1"/>
    </source>
</evidence>
<sequence length="116" mass="13008">MANLTRTRTALKLSLEVDLLAHICSSNLDRIREKGNYSQTQVPLHFRSPSPLSQVVYPYRPLVYPGLSFSLARLTRPLTATSEPGRGNWTLGEIRINGDGKYLSCFQAQPCDIINM</sequence>
<proteinExistence type="predicted"/>
<comment type="caution">
    <text evidence="1">The sequence shown here is derived from an EMBL/GenBank/DDBJ whole genome shotgun (WGS) entry which is preliminary data.</text>
</comment>
<evidence type="ECO:0000313" key="2">
    <source>
        <dbReference type="Proteomes" id="UP000784294"/>
    </source>
</evidence>
<protein>
    <submittedName>
        <fullName evidence="1">Uncharacterized protein</fullName>
    </submittedName>
</protein>
<dbReference type="AlphaFoldDB" id="A0A448WFZ0"/>
<accession>A0A448WFZ0</accession>
<dbReference type="Proteomes" id="UP000784294">
    <property type="component" value="Unassembled WGS sequence"/>
</dbReference>
<keyword evidence="2" id="KW-1185">Reference proteome</keyword>
<organism evidence="1 2">
    <name type="scientific">Protopolystoma xenopodis</name>
    <dbReference type="NCBI Taxonomy" id="117903"/>
    <lineage>
        <taxon>Eukaryota</taxon>
        <taxon>Metazoa</taxon>
        <taxon>Spiralia</taxon>
        <taxon>Lophotrochozoa</taxon>
        <taxon>Platyhelminthes</taxon>
        <taxon>Monogenea</taxon>
        <taxon>Polyopisthocotylea</taxon>
        <taxon>Polystomatidea</taxon>
        <taxon>Polystomatidae</taxon>
        <taxon>Protopolystoma</taxon>
    </lineage>
</organism>
<dbReference type="EMBL" id="CAAALY010009698">
    <property type="protein sequence ID" value="VEL10688.1"/>
    <property type="molecule type" value="Genomic_DNA"/>
</dbReference>
<gene>
    <name evidence="1" type="ORF">PXEA_LOCUS4128</name>
</gene>
<name>A0A448WFZ0_9PLAT</name>